<dbReference type="GO" id="GO:0005737">
    <property type="term" value="C:cytoplasm"/>
    <property type="evidence" value="ECO:0007669"/>
    <property type="project" value="TreeGrafter"/>
</dbReference>
<dbReference type="Pfam" id="PF13088">
    <property type="entry name" value="BNR_2"/>
    <property type="match status" value="1"/>
</dbReference>
<evidence type="ECO:0000313" key="5">
    <source>
        <dbReference type="Proteomes" id="UP001152320"/>
    </source>
</evidence>
<dbReference type="Proteomes" id="UP001152320">
    <property type="component" value="Chromosome 12"/>
</dbReference>
<accession>A0A9Q1BSH8</accession>
<dbReference type="AlphaFoldDB" id="A0A9Q1BSH8"/>
<dbReference type="PANTHER" id="PTHR10628">
    <property type="entry name" value="SIALIDASE"/>
    <property type="match status" value="1"/>
</dbReference>
<feature type="transmembrane region" description="Helical" evidence="2">
    <location>
        <begin position="25"/>
        <end position="44"/>
    </location>
</feature>
<proteinExistence type="inferred from homology"/>
<sequence>MSPSTWSLSVLTLISEMRRPRLKRMLMICLSSVSIFIFYRYFMWQLEMNSVFPVLISSSQKYNLARMKHAIFSSDVKEGESLEGVVSPTPPPVSSGYQLDLGEKYGTAARQVQVTASGSCLSSWDSKENITISQHRVPISNLNIDSLIKESGLNLGDAFVSDTENIFSDEAMMISGLPHFTARIPAVVFHKNVFLAFCEARFEGFHDFGEMMIAMRRGVLLEDGDVAWQKIQLIAGIETFRTMNPSPVVDLINDAVVLVFATFPSSMSFEQMMSFPSFPLSKLYVMTSYDLGVSWSEPNDITLQTILKMNPNPVLLVPGPGHSIQMKCGRIIVPVNYFTQDINSLKIHNMCKNCTNYNRIIYSDDGGITWSLGKRSQFTRDAITRPIYLNEVQAVEVEGNTVCLNSRTLQAAHPRAISLSMDGGKTLSKSFLAKELIEPGYKRDGKPIPGGGCAGSVIGFDAPSSPSSESSHARKRWVLFSNPAHVSFRVQLSLRLSIDGCRTWSPPWKIFPFKAAYSDLTYFESKIKGRKQHLIAVLFEGGYDNVIENMKLKIFNLEAVLSGIKSEIDFPNR</sequence>
<organism evidence="4 5">
    <name type="scientific">Holothuria leucospilota</name>
    <name type="common">Black long sea cucumber</name>
    <name type="synonym">Mertensiothuria leucospilota</name>
    <dbReference type="NCBI Taxonomy" id="206669"/>
    <lineage>
        <taxon>Eukaryota</taxon>
        <taxon>Metazoa</taxon>
        <taxon>Echinodermata</taxon>
        <taxon>Eleutherozoa</taxon>
        <taxon>Echinozoa</taxon>
        <taxon>Holothuroidea</taxon>
        <taxon>Aspidochirotacea</taxon>
        <taxon>Aspidochirotida</taxon>
        <taxon>Holothuriidae</taxon>
        <taxon>Holothuria</taxon>
    </lineage>
</organism>
<dbReference type="InterPro" id="IPR011040">
    <property type="entry name" value="Sialidase"/>
</dbReference>
<evidence type="ECO:0000313" key="4">
    <source>
        <dbReference type="EMBL" id="KAJ8032006.1"/>
    </source>
</evidence>
<dbReference type="InterPro" id="IPR036278">
    <property type="entry name" value="Sialidase_sf"/>
</dbReference>
<dbReference type="CDD" id="cd15482">
    <property type="entry name" value="Sialidase_non-viral"/>
    <property type="match status" value="1"/>
</dbReference>
<comment type="similarity">
    <text evidence="1">Belongs to the glycosyl hydrolase 33 family.</text>
</comment>
<dbReference type="InterPro" id="IPR026856">
    <property type="entry name" value="Sialidase_fam"/>
</dbReference>
<dbReference type="Gene3D" id="2.120.10.10">
    <property type="match status" value="1"/>
</dbReference>
<evidence type="ECO:0000259" key="3">
    <source>
        <dbReference type="Pfam" id="PF13088"/>
    </source>
</evidence>
<dbReference type="OrthoDB" id="2739686at2759"/>
<comment type="caution">
    <text evidence="4">The sequence shown here is derived from an EMBL/GenBank/DDBJ whole genome shotgun (WGS) entry which is preliminary data.</text>
</comment>
<dbReference type="GO" id="GO:0009313">
    <property type="term" value="P:oligosaccharide catabolic process"/>
    <property type="evidence" value="ECO:0007669"/>
    <property type="project" value="TreeGrafter"/>
</dbReference>
<gene>
    <name evidence="4" type="ORF">HOLleu_25404</name>
</gene>
<evidence type="ECO:0000256" key="1">
    <source>
        <dbReference type="ARBA" id="ARBA00009348"/>
    </source>
</evidence>
<keyword evidence="2" id="KW-0812">Transmembrane</keyword>
<name>A0A9Q1BSH8_HOLLE</name>
<dbReference type="PANTHER" id="PTHR10628:SF30">
    <property type="entry name" value="EXO-ALPHA-SIALIDASE"/>
    <property type="match status" value="1"/>
</dbReference>
<keyword evidence="2" id="KW-1133">Transmembrane helix</keyword>
<keyword evidence="2" id="KW-0472">Membrane</keyword>
<dbReference type="GO" id="GO:0006689">
    <property type="term" value="P:ganglioside catabolic process"/>
    <property type="evidence" value="ECO:0007669"/>
    <property type="project" value="TreeGrafter"/>
</dbReference>
<dbReference type="GO" id="GO:0016020">
    <property type="term" value="C:membrane"/>
    <property type="evidence" value="ECO:0007669"/>
    <property type="project" value="TreeGrafter"/>
</dbReference>
<evidence type="ECO:0000256" key="2">
    <source>
        <dbReference type="SAM" id="Phobius"/>
    </source>
</evidence>
<dbReference type="SUPFAM" id="SSF50939">
    <property type="entry name" value="Sialidases"/>
    <property type="match status" value="1"/>
</dbReference>
<dbReference type="EMBL" id="JAIZAY010000012">
    <property type="protein sequence ID" value="KAJ8032006.1"/>
    <property type="molecule type" value="Genomic_DNA"/>
</dbReference>
<keyword evidence="5" id="KW-1185">Reference proteome</keyword>
<dbReference type="GO" id="GO:0004308">
    <property type="term" value="F:exo-alpha-sialidase activity"/>
    <property type="evidence" value="ECO:0007669"/>
    <property type="project" value="InterPro"/>
</dbReference>
<protein>
    <submittedName>
        <fullName evidence="4">Sialidase-3</fullName>
    </submittedName>
</protein>
<reference evidence="4" key="1">
    <citation type="submission" date="2021-10" db="EMBL/GenBank/DDBJ databases">
        <title>Tropical sea cucumber genome reveals ecological adaptation and Cuvierian tubules defense mechanism.</title>
        <authorList>
            <person name="Chen T."/>
        </authorList>
    </citation>
    <scope>NUCLEOTIDE SEQUENCE</scope>
    <source>
        <strain evidence="4">Nanhai2018</strain>
        <tissue evidence="4">Muscle</tissue>
    </source>
</reference>
<feature type="domain" description="Sialidase" evidence="3">
    <location>
        <begin position="215"/>
        <end position="520"/>
    </location>
</feature>